<feature type="transmembrane region" description="Helical" evidence="6">
    <location>
        <begin position="6"/>
        <end position="25"/>
    </location>
</feature>
<keyword evidence="8" id="KW-1185">Reference proteome</keyword>
<feature type="transmembrane region" description="Helical" evidence="6">
    <location>
        <begin position="72"/>
        <end position="89"/>
    </location>
</feature>
<keyword evidence="2" id="KW-1003">Cell membrane</keyword>
<name>A0ABR7Z9D0_9PSED</name>
<accession>A0ABR7Z9D0</accession>
<feature type="transmembrane region" description="Helical" evidence="6">
    <location>
        <begin position="109"/>
        <end position="130"/>
    </location>
</feature>
<evidence type="ECO:0000256" key="6">
    <source>
        <dbReference type="SAM" id="Phobius"/>
    </source>
</evidence>
<keyword evidence="3 6" id="KW-0812">Transmembrane</keyword>
<feature type="transmembrane region" description="Helical" evidence="6">
    <location>
        <begin position="173"/>
        <end position="194"/>
    </location>
</feature>
<comment type="caution">
    <text evidence="7">The sequence shown here is derived from an EMBL/GenBank/DDBJ whole genome shotgun (WGS) entry which is preliminary data.</text>
</comment>
<dbReference type="Pfam" id="PF01810">
    <property type="entry name" value="LysE"/>
    <property type="match status" value="1"/>
</dbReference>
<gene>
    <name evidence="7" type="ORF">HAQ05_26175</name>
</gene>
<evidence type="ECO:0000256" key="5">
    <source>
        <dbReference type="ARBA" id="ARBA00023136"/>
    </source>
</evidence>
<keyword evidence="4 6" id="KW-1133">Transmembrane helix</keyword>
<proteinExistence type="predicted"/>
<organism evidence="7 8">
    <name type="scientific">Pseudomonas typographi</name>
    <dbReference type="NCBI Taxonomy" id="2715964"/>
    <lineage>
        <taxon>Bacteria</taxon>
        <taxon>Pseudomonadati</taxon>
        <taxon>Pseudomonadota</taxon>
        <taxon>Gammaproteobacteria</taxon>
        <taxon>Pseudomonadales</taxon>
        <taxon>Pseudomonadaceae</taxon>
        <taxon>Pseudomonas</taxon>
    </lineage>
</organism>
<comment type="subcellular location">
    <subcellularLocation>
        <location evidence="1">Cell membrane</location>
        <topology evidence="1">Multi-pass membrane protein</topology>
    </subcellularLocation>
</comment>
<evidence type="ECO:0000256" key="1">
    <source>
        <dbReference type="ARBA" id="ARBA00004651"/>
    </source>
</evidence>
<dbReference type="PANTHER" id="PTHR30086:SF20">
    <property type="entry name" value="ARGININE EXPORTER PROTEIN ARGO-RELATED"/>
    <property type="match status" value="1"/>
</dbReference>
<evidence type="ECO:0000256" key="3">
    <source>
        <dbReference type="ARBA" id="ARBA00022692"/>
    </source>
</evidence>
<feature type="transmembrane region" description="Helical" evidence="6">
    <location>
        <begin position="45"/>
        <end position="66"/>
    </location>
</feature>
<dbReference type="PANTHER" id="PTHR30086">
    <property type="entry name" value="ARGININE EXPORTER PROTEIN ARGO"/>
    <property type="match status" value="1"/>
</dbReference>
<evidence type="ECO:0000313" key="8">
    <source>
        <dbReference type="Proteomes" id="UP000805841"/>
    </source>
</evidence>
<dbReference type="RefSeq" id="WP_190426771.1">
    <property type="nucleotide sequence ID" value="NZ_JAAOCA010000055.1"/>
</dbReference>
<dbReference type="InterPro" id="IPR001123">
    <property type="entry name" value="LeuE-type"/>
</dbReference>
<keyword evidence="5 6" id="KW-0472">Membrane</keyword>
<dbReference type="EMBL" id="JAAOCA010000055">
    <property type="protein sequence ID" value="MBD1602171.1"/>
    <property type="molecule type" value="Genomic_DNA"/>
</dbReference>
<evidence type="ECO:0000256" key="4">
    <source>
        <dbReference type="ARBA" id="ARBA00022989"/>
    </source>
</evidence>
<protein>
    <submittedName>
        <fullName evidence="7">LysE family translocator</fullName>
    </submittedName>
</protein>
<sequence length="205" mass="21910">MPEFFALFSYLLVMIITPGPNNLMLTASGANFGVRRSLPHLSGILLGNAAQFFLCSLLLAGAAGVLEPVRKPLAVLGCLYLLWIALKLARASAPGQRRIGKPVGFVGGMLFQCVNPKAWIMVLNAAVLFMPTGSQWLGALTITATAFGIGVPSLLCWVWGGDRLRRWLGKPRALAAFNLCMAGLLAGTALWLLYGELWRPAGTVA</sequence>
<evidence type="ECO:0000313" key="7">
    <source>
        <dbReference type="EMBL" id="MBD1602171.1"/>
    </source>
</evidence>
<dbReference type="Proteomes" id="UP000805841">
    <property type="component" value="Unassembled WGS sequence"/>
</dbReference>
<reference evidence="7 8" key="1">
    <citation type="journal article" date="2020" name="Insects">
        <title>Bacteria Belonging to Pseudomonas typographi sp. nov. from the Bark Beetle Ips typographus Have Genomic Potential to Aid in the Host Ecology.</title>
        <authorList>
            <person name="Peral-Aranega E."/>
            <person name="Saati-Santamaria Z."/>
            <person name="Kolarik M."/>
            <person name="Rivas R."/>
            <person name="Garcia-Fraile P."/>
        </authorList>
    </citation>
    <scope>NUCLEOTIDE SEQUENCE [LARGE SCALE GENOMIC DNA]</scope>
    <source>
        <strain evidence="7 8">CA3A</strain>
    </source>
</reference>
<feature type="transmembrane region" description="Helical" evidence="6">
    <location>
        <begin position="136"/>
        <end position="161"/>
    </location>
</feature>
<evidence type="ECO:0000256" key="2">
    <source>
        <dbReference type="ARBA" id="ARBA00022475"/>
    </source>
</evidence>